<organism evidence="3 4">
    <name type="scientific">Pseudaquabacterium terrae</name>
    <dbReference type="NCBI Taxonomy" id="2732868"/>
    <lineage>
        <taxon>Bacteria</taxon>
        <taxon>Pseudomonadati</taxon>
        <taxon>Pseudomonadota</taxon>
        <taxon>Betaproteobacteria</taxon>
        <taxon>Burkholderiales</taxon>
        <taxon>Sphaerotilaceae</taxon>
        <taxon>Pseudaquabacterium</taxon>
    </lineage>
</organism>
<reference evidence="3 4" key="1">
    <citation type="submission" date="2020-05" db="EMBL/GenBank/DDBJ databases">
        <title>Aquincola sp. isolate from soil.</title>
        <authorList>
            <person name="Han J."/>
            <person name="Kim D.-U."/>
        </authorList>
    </citation>
    <scope>NUCLEOTIDE SEQUENCE [LARGE SCALE GENOMIC DNA]</scope>
    <source>
        <strain evidence="3 4">S2</strain>
    </source>
</reference>
<dbReference type="InterPro" id="IPR001932">
    <property type="entry name" value="PPM-type_phosphatase-like_dom"/>
</dbReference>
<dbReference type="EMBL" id="JABRWJ010000001">
    <property type="protein sequence ID" value="NRF65604.1"/>
    <property type="molecule type" value="Genomic_DNA"/>
</dbReference>
<dbReference type="CDD" id="cd00143">
    <property type="entry name" value="PP2Cc"/>
    <property type="match status" value="1"/>
</dbReference>
<dbReference type="Proteomes" id="UP000737171">
    <property type="component" value="Unassembled WGS sequence"/>
</dbReference>
<dbReference type="RefSeq" id="WP_173119799.1">
    <property type="nucleotide sequence ID" value="NZ_JABRWJ010000001.1"/>
</dbReference>
<feature type="region of interest" description="Disordered" evidence="1">
    <location>
        <begin position="170"/>
        <end position="190"/>
    </location>
</feature>
<dbReference type="SMART" id="SM00331">
    <property type="entry name" value="PP2C_SIG"/>
    <property type="match status" value="1"/>
</dbReference>
<dbReference type="SUPFAM" id="SSF81606">
    <property type="entry name" value="PP2C-like"/>
    <property type="match status" value="1"/>
</dbReference>
<accession>A0ABX2E9D8</accession>
<dbReference type="Gene3D" id="3.60.40.10">
    <property type="entry name" value="PPM-type phosphatase domain"/>
    <property type="match status" value="1"/>
</dbReference>
<gene>
    <name evidence="3" type="ORF">HLB44_01270</name>
</gene>
<keyword evidence="4" id="KW-1185">Reference proteome</keyword>
<feature type="region of interest" description="Disordered" evidence="1">
    <location>
        <begin position="1"/>
        <end position="21"/>
    </location>
</feature>
<protein>
    <submittedName>
        <fullName evidence="3">Protein phosphatase 2C domain-containing protein</fullName>
    </submittedName>
</protein>
<evidence type="ECO:0000256" key="1">
    <source>
        <dbReference type="SAM" id="MobiDB-lite"/>
    </source>
</evidence>
<comment type="caution">
    <text evidence="3">The sequence shown here is derived from an EMBL/GenBank/DDBJ whole genome shotgun (WGS) entry which is preliminary data.</text>
</comment>
<dbReference type="SMART" id="SM00332">
    <property type="entry name" value="PP2Cc"/>
    <property type="match status" value="1"/>
</dbReference>
<evidence type="ECO:0000259" key="2">
    <source>
        <dbReference type="PROSITE" id="PS51746"/>
    </source>
</evidence>
<proteinExistence type="predicted"/>
<dbReference type="InterPro" id="IPR036457">
    <property type="entry name" value="PPM-type-like_dom_sf"/>
</dbReference>
<sequence>MPCTPITPLEPPPLRPDAVAGSDEALAHSAAWARIEFAAASTCGSAHALNEDAHSTPERAGRLFVVADGVGGGALARTASRQLVARLHRSLDVQRIDAQRIRQAVLDADRAIKRYIERRADAPGAATLVLAAPANLLASRWLVGWVGDCRAYRIGAGGGSASLLTQDDSFRHLNETPPPGSSPDDPARMVGNGATLGANVVPCELAQGELLMLCSDGVHKHVEALALGRVLGTAGGSLAQRCDALVALARSNGSADDATVLLLRHGGFALPWSRRGAKK</sequence>
<feature type="domain" description="PPM-type phosphatase" evidence="2">
    <location>
        <begin position="36"/>
        <end position="265"/>
    </location>
</feature>
<dbReference type="Pfam" id="PF13672">
    <property type="entry name" value="PP2C_2"/>
    <property type="match status" value="1"/>
</dbReference>
<name>A0ABX2E9D8_9BURK</name>
<dbReference type="PROSITE" id="PS51746">
    <property type="entry name" value="PPM_2"/>
    <property type="match status" value="1"/>
</dbReference>
<evidence type="ECO:0000313" key="4">
    <source>
        <dbReference type="Proteomes" id="UP000737171"/>
    </source>
</evidence>
<evidence type="ECO:0000313" key="3">
    <source>
        <dbReference type="EMBL" id="NRF65604.1"/>
    </source>
</evidence>